<evidence type="ECO:0000313" key="1">
    <source>
        <dbReference type="EMBL" id="TGO36250.1"/>
    </source>
</evidence>
<evidence type="ECO:0000313" key="2">
    <source>
        <dbReference type="Proteomes" id="UP000297814"/>
    </source>
</evidence>
<reference evidence="1 2" key="1">
    <citation type="submission" date="2017-12" db="EMBL/GenBank/DDBJ databases">
        <title>Comparative genomics of Botrytis spp.</title>
        <authorList>
            <person name="Valero-Jimenez C.A."/>
            <person name="Tapia P."/>
            <person name="Veloso J."/>
            <person name="Silva-Moreno E."/>
            <person name="Staats M."/>
            <person name="Valdes J.H."/>
            <person name="Van Kan J.A.L."/>
        </authorList>
    </citation>
    <scope>NUCLEOTIDE SEQUENCE [LARGE SCALE GENOMIC DNA]</scope>
    <source>
        <strain evidence="1 2">Bh0001</strain>
    </source>
</reference>
<sequence>MVSRLEVIRRIINSTSPGIEPDLSTSQWLLYWRHEDRKARITANAAAFTVPATYGSPFVNLAP</sequence>
<dbReference type="AlphaFoldDB" id="A0A4Z1GLF0"/>
<dbReference type="Proteomes" id="UP000297814">
    <property type="component" value="Unassembled WGS sequence"/>
</dbReference>
<organism evidence="1 2">
    <name type="scientific">Botrytis hyacinthi</name>
    <dbReference type="NCBI Taxonomy" id="278943"/>
    <lineage>
        <taxon>Eukaryota</taxon>
        <taxon>Fungi</taxon>
        <taxon>Dikarya</taxon>
        <taxon>Ascomycota</taxon>
        <taxon>Pezizomycotina</taxon>
        <taxon>Leotiomycetes</taxon>
        <taxon>Helotiales</taxon>
        <taxon>Sclerotiniaceae</taxon>
        <taxon>Botrytis</taxon>
    </lineage>
</organism>
<dbReference type="EMBL" id="PQXK01000131">
    <property type="protein sequence ID" value="TGO36250.1"/>
    <property type="molecule type" value="Genomic_DNA"/>
</dbReference>
<name>A0A4Z1GLF0_9HELO</name>
<accession>A0A4Z1GLF0</accession>
<keyword evidence="2" id="KW-1185">Reference proteome</keyword>
<comment type="caution">
    <text evidence="1">The sequence shown here is derived from an EMBL/GenBank/DDBJ whole genome shotgun (WGS) entry which is preliminary data.</text>
</comment>
<gene>
    <name evidence="1" type="ORF">BHYA_0131g00280</name>
</gene>
<proteinExistence type="predicted"/>
<protein>
    <submittedName>
        <fullName evidence="1">Uncharacterized protein</fullName>
    </submittedName>
</protein>